<gene>
    <name evidence="1" type="ORF">WOSG25_021980</name>
</gene>
<evidence type="ECO:0000313" key="2">
    <source>
        <dbReference type="Proteomes" id="UP000030643"/>
    </source>
</evidence>
<dbReference type="AlphaFoldDB" id="A0A069CZA7"/>
<accession>A0A069CZA7</accession>
<dbReference type="EMBL" id="DF820485">
    <property type="protein sequence ID" value="GAK30401.1"/>
    <property type="molecule type" value="Genomic_DNA"/>
</dbReference>
<keyword evidence="2" id="KW-1185">Reference proteome</keyword>
<name>A0A069CZA7_WEIOS</name>
<protein>
    <submittedName>
        <fullName evidence="1">Uncharacterized protein</fullName>
    </submittedName>
</protein>
<proteinExistence type="predicted"/>
<evidence type="ECO:0000313" key="1">
    <source>
        <dbReference type="EMBL" id="GAK30401.1"/>
    </source>
</evidence>
<sequence length="72" mass="8025">MAKNFKISSKSDMRKFGKQLESDVKKLAKDSLSSQLFDVTCPHCEASVSVPEGRSNCPQCGEPIKLNLDFQF</sequence>
<reference evidence="2" key="1">
    <citation type="journal article" date="2014" name="Genome Announc.">
        <title>Draft genome sequence of Weissella oryzae SG25T, isolated from fermented rice grains.</title>
        <authorList>
            <person name="Tanizawa Y."/>
            <person name="Fujisawa T."/>
            <person name="Mochizuki T."/>
            <person name="Kaminuma E."/>
            <person name="Suzuki Y."/>
            <person name="Nakamura Y."/>
            <person name="Tohno M."/>
        </authorList>
    </citation>
    <scope>NUCLEOTIDE SEQUENCE [LARGE SCALE GENOMIC DNA]</scope>
    <source>
        <strain evidence="2">DSM 25784 / JCM 18191 / LMG 30913 / SG25</strain>
    </source>
</reference>
<dbReference type="STRING" id="1329250.WOSG25_021980"/>
<dbReference type="RefSeq" id="WP_027698513.1">
    <property type="nucleotide sequence ID" value="NZ_DF820485.1"/>
</dbReference>
<dbReference type="Proteomes" id="UP000030643">
    <property type="component" value="Unassembled WGS sequence"/>
</dbReference>
<organism evidence="1 2">
    <name type="scientific">Weissella oryzae (strain DSM 25784 / JCM 18191 / LMG 30913 / SG25)</name>
    <dbReference type="NCBI Taxonomy" id="1329250"/>
    <lineage>
        <taxon>Bacteria</taxon>
        <taxon>Bacillati</taxon>
        <taxon>Bacillota</taxon>
        <taxon>Bacilli</taxon>
        <taxon>Lactobacillales</taxon>
        <taxon>Lactobacillaceae</taxon>
        <taxon>Weissella</taxon>
    </lineage>
</organism>
<dbReference type="OrthoDB" id="2381377at2"/>